<dbReference type="Pfam" id="PF13338">
    <property type="entry name" value="AbiEi_4"/>
    <property type="match status" value="1"/>
</dbReference>
<keyword evidence="3" id="KW-1185">Reference proteome</keyword>
<comment type="caution">
    <text evidence="2">The sequence shown here is derived from an EMBL/GenBank/DDBJ whole genome shotgun (WGS) entry which is preliminary data.</text>
</comment>
<dbReference type="Proteomes" id="UP000662111">
    <property type="component" value="Unassembled WGS sequence"/>
</dbReference>
<gene>
    <name evidence="2" type="ORF">GCM10011509_20480</name>
</gene>
<dbReference type="EMBL" id="BMLB01000004">
    <property type="protein sequence ID" value="GGK71790.1"/>
    <property type="molecule type" value="Genomic_DNA"/>
</dbReference>
<evidence type="ECO:0000313" key="2">
    <source>
        <dbReference type="EMBL" id="GGK71790.1"/>
    </source>
</evidence>
<name>A0ABQ2FBP1_9MICO</name>
<sequence>MVDLDRLARRQSRVVSRAQALASGMTAARVRWRLRRGDWQQLHPGVYLTHSGSVDWHARAWAGLLRCGTGSVLLLRSASYVWRLEWTPPAELCVGVPHERHPEPMPGIRVVRRRHLDPVRVDGLPVTRLAATVIDIADRADCSVDDAVALAARACQERSVDAVALLSELEGRSRHRMRRELRLAFWEVGEGAESLPETWFEGRVRRPHGLPPFARQAMRQDRARGPT</sequence>
<protein>
    <recommendedName>
        <fullName evidence="1">AbiEi antitoxin N-terminal domain-containing protein</fullName>
    </recommendedName>
</protein>
<reference evidence="3" key="1">
    <citation type="journal article" date="2019" name="Int. J. Syst. Evol. Microbiol.">
        <title>The Global Catalogue of Microorganisms (GCM) 10K type strain sequencing project: providing services to taxonomists for standard genome sequencing and annotation.</title>
        <authorList>
            <consortium name="The Broad Institute Genomics Platform"/>
            <consortium name="The Broad Institute Genome Sequencing Center for Infectious Disease"/>
            <person name="Wu L."/>
            <person name="Ma J."/>
        </authorList>
    </citation>
    <scope>NUCLEOTIDE SEQUENCE [LARGE SCALE GENOMIC DNA]</scope>
    <source>
        <strain evidence="3">CGMCC 1.5362</strain>
    </source>
</reference>
<feature type="domain" description="AbiEi antitoxin N-terminal" evidence="1">
    <location>
        <begin position="4"/>
        <end position="48"/>
    </location>
</feature>
<organism evidence="2 3">
    <name type="scientific">Ornithinimicrobium pekingense</name>
    <dbReference type="NCBI Taxonomy" id="384677"/>
    <lineage>
        <taxon>Bacteria</taxon>
        <taxon>Bacillati</taxon>
        <taxon>Actinomycetota</taxon>
        <taxon>Actinomycetes</taxon>
        <taxon>Micrococcales</taxon>
        <taxon>Ornithinimicrobiaceae</taxon>
        <taxon>Ornithinimicrobium</taxon>
    </lineage>
</organism>
<accession>A0ABQ2FBP1</accession>
<evidence type="ECO:0000313" key="3">
    <source>
        <dbReference type="Proteomes" id="UP000662111"/>
    </source>
</evidence>
<dbReference type="InterPro" id="IPR025159">
    <property type="entry name" value="AbiEi_N"/>
</dbReference>
<proteinExistence type="predicted"/>
<evidence type="ECO:0000259" key="1">
    <source>
        <dbReference type="Pfam" id="PF13338"/>
    </source>
</evidence>